<keyword evidence="1" id="KW-0472">Membrane</keyword>
<dbReference type="AlphaFoldDB" id="A0A4Q7NXB5"/>
<organism evidence="2 3">
    <name type="scientific">Aquimarina brevivitae</name>
    <dbReference type="NCBI Taxonomy" id="323412"/>
    <lineage>
        <taxon>Bacteria</taxon>
        <taxon>Pseudomonadati</taxon>
        <taxon>Bacteroidota</taxon>
        <taxon>Flavobacteriia</taxon>
        <taxon>Flavobacteriales</taxon>
        <taxon>Flavobacteriaceae</taxon>
        <taxon>Aquimarina</taxon>
    </lineage>
</organism>
<proteinExistence type="predicted"/>
<keyword evidence="1" id="KW-0812">Transmembrane</keyword>
<dbReference type="InterPro" id="IPR010384">
    <property type="entry name" value="MtfA_fam"/>
</dbReference>
<dbReference type="Pfam" id="PF06167">
    <property type="entry name" value="Peptidase_M90"/>
    <property type="match status" value="1"/>
</dbReference>
<keyword evidence="3" id="KW-1185">Reference proteome</keyword>
<evidence type="ECO:0000313" key="2">
    <source>
        <dbReference type="EMBL" id="RZS92013.1"/>
    </source>
</evidence>
<evidence type="ECO:0000256" key="1">
    <source>
        <dbReference type="SAM" id="Phobius"/>
    </source>
</evidence>
<dbReference type="GO" id="GO:0008237">
    <property type="term" value="F:metallopeptidase activity"/>
    <property type="evidence" value="ECO:0007669"/>
    <property type="project" value="InterPro"/>
</dbReference>
<keyword evidence="1" id="KW-1133">Transmembrane helix</keyword>
<sequence>MQPKDPASYTWLAILLTVAIVGICVYYVGKYLETLYVKAYQKPFFVHFYFPIRKLPKRLKPYLIKNDLYKVLKAKEKKYFEHRVAKLIQETTFVGRDGLAITDEMIMEVCTAIIQLTFGMRHYLLHHVNTVILYPSTYFSILNQTEHKGEFNPRSKALVFSWKHFKSNPASIEEGVNLGFHEITHAIHYNSIKSNSISAEIFYDTFLELEQHLGSVELRNKIIETGLLRSYAYTDKFEFIAVLVEVFMESPKALKAHFPGIYEYVRRMLNFRYYDEFLDA</sequence>
<dbReference type="Gene3D" id="1.10.472.150">
    <property type="entry name" value="Glucose-regulated metallo-peptidase M90, N-terminal domain"/>
    <property type="match status" value="1"/>
</dbReference>
<protein>
    <recommendedName>
        <fullName evidence="4">Zinc-dependent peptidase</fullName>
    </recommendedName>
</protein>
<dbReference type="PANTHER" id="PTHR30164:SF2">
    <property type="entry name" value="PROTEIN MTFA"/>
    <property type="match status" value="1"/>
</dbReference>
<dbReference type="GO" id="GO:0004177">
    <property type="term" value="F:aminopeptidase activity"/>
    <property type="evidence" value="ECO:0007669"/>
    <property type="project" value="TreeGrafter"/>
</dbReference>
<dbReference type="EMBL" id="SGXE01000005">
    <property type="protein sequence ID" value="RZS92013.1"/>
    <property type="molecule type" value="Genomic_DNA"/>
</dbReference>
<reference evidence="2 3" key="1">
    <citation type="submission" date="2019-02" db="EMBL/GenBank/DDBJ databases">
        <title>Genomic Encyclopedia of Type Strains, Phase IV (KMG-IV): sequencing the most valuable type-strain genomes for metagenomic binning, comparative biology and taxonomic classification.</title>
        <authorList>
            <person name="Goeker M."/>
        </authorList>
    </citation>
    <scope>NUCLEOTIDE SEQUENCE [LARGE SCALE GENOMIC DNA]</scope>
    <source>
        <strain evidence="2 3">DSM 17196</strain>
    </source>
</reference>
<feature type="transmembrane region" description="Helical" evidence="1">
    <location>
        <begin position="6"/>
        <end position="28"/>
    </location>
</feature>
<dbReference type="GO" id="GO:0005829">
    <property type="term" value="C:cytosol"/>
    <property type="evidence" value="ECO:0007669"/>
    <property type="project" value="TreeGrafter"/>
</dbReference>
<accession>A0A4Q7NXB5</accession>
<comment type="caution">
    <text evidence="2">The sequence shown here is derived from an EMBL/GenBank/DDBJ whole genome shotgun (WGS) entry which is preliminary data.</text>
</comment>
<dbReference type="OrthoDB" id="9786424at2"/>
<dbReference type="Gene3D" id="3.40.390.10">
    <property type="entry name" value="Collagenase (Catalytic Domain)"/>
    <property type="match status" value="1"/>
</dbReference>
<name>A0A4Q7NXB5_9FLAO</name>
<gene>
    <name evidence="2" type="ORF">EV197_3122</name>
</gene>
<dbReference type="Proteomes" id="UP000292262">
    <property type="component" value="Unassembled WGS sequence"/>
</dbReference>
<dbReference type="InterPro" id="IPR024079">
    <property type="entry name" value="MetalloPept_cat_dom_sf"/>
</dbReference>
<dbReference type="RefSeq" id="WP_130287639.1">
    <property type="nucleotide sequence ID" value="NZ_SGXE01000005.1"/>
</dbReference>
<evidence type="ECO:0000313" key="3">
    <source>
        <dbReference type="Proteomes" id="UP000292262"/>
    </source>
</evidence>
<dbReference type="InterPro" id="IPR042252">
    <property type="entry name" value="MtfA_N"/>
</dbReference>
<dbReference type="CDD" id="cd20170">
    <property type="entry name" value="Peptidase_M90-like"/>
    <property type="match status" value="1"/>
</dbReference>
<dbReference type="SUPFAM" id="SSF55486">
    <property type="entry name" value="Metalloproteases ('zincins'), catalytic domain"/>
    <property type="match status" value="1"/>
</dbReference>
<evidence type="ECO:0008006" key="4">
    <source>
        <dbReference type="Google" id="ProtNLM"/>
    </source>
</evidence>
<dbReference type="PANTHER" id="PTHR30164">
    <property type="entry name" value="MTFA PEPTIDASE"/>
    <property type="match status" value="1"/>
</dbReference>